<dbReference type="InterPro" id="IPR037185">
    <property type="entry name" value="EmrE-like"/>
</dbReference>
<proteinExistence type="inferred from homology"/>
<dbReference type="Proteomes" id="UP001374535">
    <property type="component" value="Chromosome 6"/>
</dbReference>
<comment type="subcellular location">
    <subcellularLocation>
        <location evidence="1 6">Membrane</location>
        <topology evidence="1 6">Multi-pass membrane protein</topology>
    </subcellularLocation>
</comment>
<keyword evidence="4 6" id="KW-1133">Transmembrane helix</keyword>
<dbReference type="InterPro" id="IPR000620">
    <property type="entry name" value="EamA_dom"/>
</dbReference>
<evidence type="ECO:0000256" key="5">
    <source>
        <dbReference type="ARBA" id="ARBA00023136"/>
    </source>
</evidence>
<evidence type="ECO:0000313" key="9">
    <source>
        <dbReference type="Proteomes" id="UP001374535"/>
    </source>
</evidence>
<dbReference type="InterPro" id="IPR030184">
    <property type="entry name" value="WAT1-related"/>
</dbReference>
<evidence type="ECO:0000256" key="1">
    <source>
        <dbReference type="ARBA" id="ARBA00004141"/>
    </source>
</evidence>
<evidence type="ECO:0000256" key="4">
    <source>
        <dbReference type="ARBA" id="ARBA00022989"/>
    </source>
</evidence>
<dbReference type="GO" id="GO:0016020">
    <property type="term" value="C:membrane"/>
    <property type="evidence" value="ECO:0007669"/>
    <property type="project" value="UniProtKB-SubCell"/>
</dbReference>
<feature type="transmembrane region" description="Helical" evidence="6">
    <location>
        <begin position="202"/>
        <end position="221"/>
    </location>
</feature>
<dbReference type="EMBL" id="CP144695">
    <property type="protein sequence ID" value="WVZ05511.1"/>
    <property type="molecule type" value="Genomic_DNA"/>
</dbReference>
<name>A0AAQ3NAY4_VIGMU</name>
<feature type="transmembrane region" description="Helical" evidence="6">
    <location>
        <begin position="81"/>
        <end position="107"/>
    </location>
</feature>
<evidence type="ECO:0000259" key="7">
    <source>
        <dbReference type="Pfam" id="PF00892"/>
    </source>
</evidence>
<reference evidence="8 9" key="1">
    <citation type="journal article" date="2023" name="Life. Sci Alliance">
        <title>Evolutionary insights into 3D genome organization and epigenetic landscape of Vigna mungo.</title>
        <authorList>
            <person name="Junaid A."/>
            <person name="Singh B."/>
            <person name="Bhatia S."/>
        </authorList>
    </citation>
    <scope>NUCLEOTIDE SEQUENCE [LARGE SCALE GENOMIC DNA]</scope>
    <source>
        <strain evidence="8">Urdbean</strain>
    </source>
</reference>
<sequence>MACCQQKLFHKLKPFIGVVFLQFGYSGMDILSKAALNRGMSNYVFVVYRHVFAFVVMAPFAESEAEDDVFNLYEDSDSQPARYTTATFAVSMYNVLPAITFVMAWILRLEKIKLKSTRSQAKVVGTLATVAGAMIMTLIKGPILDLFGTHASNTSNVQNGGINLEHAIKGSLRMFHDSPSELSSSSSIAAITIEAYPAELSLTAWICLLGTVEGGIVALVMERNNFSAWSLKWDTKLLAAVYSVGMAYYIQGVVMKDRGPVFVTTFNPLCMVIVAIMGSFFLAEQMYLGRAIGAIVIIVGLYLVVWGKSKDYESSSTTTEENMLSAKQTVEKSNIKEEHLSNLGTIARDEQDGENEEEIERSEKIWFSSRSPRRPSFFAIQAKWVQTKQNVVLCNVMLIDVEPC</sequence>
<accession>A0AAQ3NAY4</accession>
<dbReference type="Pfam" id="PF00892">
    <property type="entry name" value="EamA"/>
    <property type="match status" value="1"/>
</dbReference>
<comment type="similarity">
    <text evidence="2 6">Belongs to the drug/metabolite transporter (DMT) superfamily. Plant drug/metabolite exporter (P-DME) (TC 2.A.7.4) family.</text>
</comment>
<evidence type="ECO:0000313" key="8">
    <source>
        <dbReference type="EMBL" id="WVZ05511.1"/>
    </source>
</evidence>
<feature type="transmembrane region" description="Helical" evidence="6">
    <location>
        <begin position="12"/>
        <end position="31"/>
    </location>
</feature>
<feature type="domain" description="EamA" evidence="7">
    <location>
        <begin position="193"/>
        <end position="305"/>
    </location>
</feature>
<dbReference type="SUPFAM" id="SSF103481">
    <property type="entry name" value="Multidrug resistance efflux transporter EmrE"/>
    <property type="match status" value="1"/>
</dbReference>
<evidence type="ECO:0000256" key="3">
    <source>
        <dbReference type="ARBA" id="ARBA00022692"/>
    </source>
</evidence>
<feature type="transmembrane region" description="Helical" evidence="6">
    <location>
        <begin position="262"/>
        <end position="282"/>
    </location>
</feature>
<evidence type="ECO:0000256" key="2">
    <source>
        <dbReference type="ARBA" id="ARBA00007635"/>
    </source>
</evidence>
<dbReference type="GO" id="GO:0022857">
    <property type="term" value="F:transmembrane transporter activity"/>
    <property type="evidence" value="ECO:0007669"/>
    <property type="project" value="InterPro"/>
</dbReference>
<evidence type="ECO:0000256" key="6">
    <source>
        <dbReference type="RuleBase" id="RU363077"/>
    </source>
</evidence>
<feature type="transmembrane region" description="Helical" evidence="6">
    <location>
        <begin position="43"/>
        <end position="61"/>
    </location>
</feature>
<organism evidence="8 9">
    <name type="scientific">Vigna mungo</name>
    <name type="common">Black gram</name>
    <name type="synonym">Phaseolus mungo</name>
    <dbReference type="NCBI Taxonomy" id="3915"/>
    <lineage>
        <taxon>Eukaryota</taxon>
        <taxon>Viridiplantae</taxon>
        <taxon>Streptophyta</taxon>
        <taxon>Embryophyta</taxon>
        <taxon>Tracheophyta</taxon>
        <taxon>Spermatophyta</taxon>
        <taxon>Magnoliopsida</taxon>
        <taxon>eudicotyledons</taxon>
        <taxon>Gunneridae</taxon>
        <taxon>Pentapetalae</taxon>
        <taxon>rosids</taxon>
        <taxon>fabids</taxon>
        <taxon>Fabales</taxon>
        <taxon>Fabaceae</taxon>
        <taxon>Papilionoideae</taxon>
        <taxon>50 kb inversion clade</taxon>
        <taxon>NPAAA clade</taxon>
        <taxon>indigoferoid/millettioid clade</taxon>
        <taxon>Phaseoleae</taxon>
        <taxon>Vigna</taxon>
    </lineage>
</organism>
<keyword evidence="9" id="KW-1185">Reference proteome</keyword>
<dbReference type="PANTHER" id="PTHR31218">
    <property type="entry name" value="WAT1-RELATED PROTEIN"/>
    <property type="match status" value="1"/>
</dbReference>
<gene>
    <name evidence="8" type="ORF">V8G54_018857</name>
</gene>
<keyword evidence="5 6" id="KW-0472">Membrane</keyword>
<dbReference type="AlphaFoldDB" id="A0AAQ3NAY4"/>
<keyword evidence="3 6" id="KW-0812">Transmembrane</keyword>
<protein>
    <recommendedName>
        <fullName evidence="6">WAT1-related protein</fullName>
    </recommendedName>
</protein>
<feature type="transmembrane region" description="Helical" evidence="6">
    <location>
        <begin position="287"/>
        <end position="307"/>
    </location>
</feature>
<feature type="transmembrane region" description="Helical" evidence="6">
    <location>
        <begin position="233"/>
        <end position="250"/>
    </location>
</feature>